<dbReference type="Proteomes" id="UP000565155">
    <property type="component" value="Unassembled WGS sequence"/>
</dbReference>
<reference evidence="2 3" key="1">
    <citation type="submission" date="2020-04" db="EMBL/GenBank/DDBJ databases">
        <title>Whole-genome sequencing of Vibrio spp. from China reveals different genetic environments of blaCTX-M-14 among diverse lineages.</title>
        <authorList>
            <person name="Zheng Z."/>
            <person name="Ye L."/>
            <person name="Chen S."/>
        </authorList>
    </citation>
    <scope>NUCLEOTIDE SEQUENCE [LARGE SCALE GENOMIC DNA]</scope>
    <source>
        <strain evidence="2 3">Vb1636</strain>
    </source>
</reference>
<evidence type="ECO:0000313" key="2">
    <source>
        <dbReference type="EMBL" id="NMR76679.1"/>
    </source>
</evidence>
<name>A0A7Y0N1U1_VIBAL</name>
<evidence type="ECO:0000256" key="1">
    <source>
        <dbReference type="SAM" id="MobiDB-lite"/>
    </source>
</evidence>
<evidence type="ECO:0000313" key="3">
    <source>
        <dbReference type="Proteomes" id="UP000565155"/>
    </source>
</evidence>
<feature type="region of interest" description="Disordered" evidence="1">
    <location>
        <begin position="75"/>
        <end position="113"/>
    </location>
</feature>
<dbReference type="EMBL" id="JABCMA010000090">
    <property type="protein sequence ID" value="NMR76679.1"/>
    <property type="molecule type" value="Genomic_DNA"/>
</dbReference>
<sequence>LVATANVVSDIIKANPTAAPEAVAVAAKSITEEVIAKNPHYPKAGADSEDVIYVEISAEDTKNVVDQVEKDIAAGKPVDEIKPTVPTIPDAKPGKPVKPDPLPGGGTGATGGN</sequence>
<feature type="compositionally biased region" description="Gly residues" evidence="1">
    <location>
        <begin position="103"/>
        <end position="113"/>
    </location>
</feature>
<protein>
    <submittedName>
        <fullName evidence="2">Uncharacterized protein</fullName>
    </submittedName>
</protein>
<dbReference type="AlphaFoldDB" id="A0A7Y0N1U1"/>
<gene>
    <name evidence="2" type="ORF">HKB35_24115</name>
</gene>
<organism evidence="2 3">
    <name type="scientific">Vibrio alginolyticus</name>
    <dbReference type="NCBI Taxonomy" id="663"/>
    <lineage>
        <taxon>Bacteria</taxon>
        <taxon>Pseudomonadati</taxon>
        <taxon>Pseudomonadota</taxon>
        <taxon>Gammaproteobacteria</taxon>
        <taxon>Vibrionales</taxon>
        <taxon>Vibrionaceae</taxon>
        <taxon>Vibrio</taxon>
    </lineage>
</organism>
<feature type="non-terminal residue" evidence="2">
    <location>
        <position position="1"/>
    </location>
</feature>
<comment type="caution">
    <text evidence="2">The sequence shown here is derived from an EMBL/GenBank/DDBJ whole genome shotgun (WGS) entry which is preliminary data.</text>
</comment>
<proteinExistence type="predicted"/>
<accession>A0A7Y0N1U1</accession>